<feature type="transmembrane region" description="Helical" evidence="1">
    <location>
        <begin position="79"/>
        <end position="97"/>
    </location>
</feature>
<gene>
    <name evidence="3" type="ORF">SM124_18600</name>
</gene>
<accession>A0ABU5J2Z2</accession>
<keyword evidence="1" id="KW-0472">Membrane</keyword>
<dbReference type="Pfam" id="PF02517">
    <property type="entry name" value="Rce1-like"/>
    <property type="match status" value="1"/>
</dbReference>
<feature type="transmembrane region" description="Helical" evidence="1">
    <location>
        <begin position="158"/>
        <end position="177"/>
    </location>
</feature>
<feature type="domain" description="CAAX prenyl protease 2/Lysostaphin resistance protein A-like" evidence="2">
    <location>
        <begin position="126"/>
        <end position="215"/>
    </location>
</feature>
<feature type="transmembrane region" description="Helical" evidence="1">
    <location>
        <begin position="6"/>
        <end position="26"/>
    </location>
</feature>
<evidence type="ECO:0000259" key="2">
    <source>
        <dbReference type="Pfam" id="PF02517"/>
    </source>
</evidence>
<comment type="caution">
    <text evidence="3">The sequence shown here is derived from an EMBL/GenBank/DDBJ whole genome shotgun (WGS) entry which is preliminary data.</text>
</comment>
<feature type="transmembrane region" description="Helical" evidence="1">
    <location>
        <begin position="38"/>
        <end position="59"/>
    </location>
</feature>
<keyword evidence="3" id="KW-0378">Hydrolase</keyword>
<dbReference type="RefSeq" id="WP_322448026.1">
    <property type="nucleotide sequence ID" value="NZ_JAXOFX010000016.1"/>
</dbReference>
<organism evidence="3 4">
    <name type="scientific">Robertmurraya mangrovi</name>
    <dbReference type="NCBI Taxonomy" id="3098077"/>
    <lineage>
        <taxon>Bacteria</taxon>
        <taxon>Bacillati</taxon>
        <taxon>Bacillota</taxon>
        <taxon>Bacilli</taxon>
        <taxon>Bacillales</taxon>
        <taxon>Bacillaceae</taxon>
        <taxon>Robertmurraya</taxon>
    </lineage>
</organism>
<keyword evidence="1" id="KW-0812">Transmembrane</keyword>
<proteinExistence type="predicted"/>
<protein>
    <submittedName>
        <fullName evidence="3">CPBP family intramembrane glutamic endopeptidase</fullName>
        <ecNumber evidence="3">3.4.-.-</ecNumber>
    </submittedName>
</protein>
<dbReference type="InterPro" id="IPR003675">
    <property type="entry name" value="Rce1/LyrA-like_dom"/>
</dbReference>
<keyword evidence="1" id="KW-1133">Transmembrane helix</keyword>
<dbReference type="Proteomes" id="UP001290455">
    <property type="component" value="Unassembled WGS sequence"/>
</dbReference>
<dbReference type="EMBL" id="JAXOFX010000016">
    <property type="protein sequence ID" value="MDZ5473732.1"/>
    <property type="molecule type" value="Genomic_DNA"/>
</dbReference>
<keyword evidence="4" id="KW-1185">Reference proteome</keyword>
<feature type="transmembrane region" description="Helical" evidence="1">
    <location>
        <begin position="189"/>
        <end position="213"/>
    </location>
</feature>
<dbReference type="EC" id="3.4.-.-" evidence="3"/>
<evidence type="ECO:0000313" key="4">
    <source>
        <dbReference type="Proteomes" id="UP001290455"/>
    </source>
</evidence>
<feature type="transmembrane region" description="Helical" evidence="1">
    <location>
        <begin position="126"/>
        <end position="146"/>
    </location>
</feature>
<reference evidence="3 4" key="1">
    <citation type="submission" date="2023-11" db="EMBL/GenBank/DDBJ databases">
        <title>Bacillus jintuensis, isolated from a mudflat on the Beibu Gulf coast.</title>
        <authorList>
            <person name="Li M."/>
        </authorList>
    </citation>
    <scope>NUCLEOTIDE SEQUENCE [LARGE SCALE GENOMIC DNA]</scope>
    <source>
        <strain evidence="3 4">31A1R</strain>
    </source>
</reference>
<evidence type="ECO:0000313" key="3">
    <source>
        <dbReference type="EMBL" id="MDZ5473732.1"/>
    </source>
</evidence>
<evidence type="ECO:0000256" key="1">
    <source>
        <dbReference type="SAM" id="Phobius"/>
    </source>
</evidence>
<name>A0ABU5J2Z2_9BACI</name>
<sequence>MILMTLIILFTVIIVPLLDVIGYKRIEREKSSKARMQFYYYLITIEWLIVGAIFLVSYLNGISMKELGFIFQFETISNFLYFIGGLLTSTIVLFFVLSRIPFYRKMLEKQLSLIEHMLPASIKERLVFALGAITAGICEEIIYRGFLFHYFSQAPFELSTTMIMIVTSVIFGLAHIYQGWKGVIVTGLVGFLMARFYVNSGTLIIPIILHIIIDLRFAVLPNLNKKSNTSIALEK</sequence>
<dbReference type="GO" id="GO:0016787">
    <property type="term" value="F:hydrolase activity"/>
    <property type="evidence" value="ECO:0007669"/>
    <property type="project" value="UniProtKB-KW"/>
</dbReference>